<dbReference type="Gramene" id="Bo4g077020.1">
    <property type="protein sequence ID" value="Bo4g077020.1"/>
    <property type="gene ID" value="Bo4g077020"/>
</dbReference>
<accession>A0A0D3BUL1</accession>
<dbReference type="GO" id="GO:0005524">
    <property type="term" value="F:ATP binding"/>
    <property type="evidence" value="ECO:0007669"/>
    <property type="project" value="UniProtKB-KW"/>
</dbReference>
<dbReference type="GO" id="GO:0006281">
    <property type="term" value="P:DNA repair"/>
    <property type="evidence" value="ECO:0007669"/>
    <property type="project" value="UniProtKB-KW"/>
</dbReference>
<organism evidence="3 4">
    <name type="scientific">Brassica oleracea var. oleracea</name>
    <dbReference type="NCBI Taxonomy" id="109376"/>
    <lineage>
        <taxon>Eukaryota</taxon>
        <taxon>Viridiplantae</taxon>
        <taxon>Streptophyta</taxon>
        <taxon>Embryophyta</taxon>
        <taxon>Tracheophyta</taxon>
        <taxon>Spermatophyta</taxon>
        <taxon>Magnoliopsida</taxon>
        <taxon>eudicotyledons</taxon>
        <taxon>Gunneridae</taxon>
        <taxon>Pentapetalae</taxon>
        <taxon>rosids</taxon>
        <taxon>malvids</taxon>
        <taxon>Brassicales</taxon>
        <taxon>Brassicaceae</taxon>
        <taxon>Brassiceae</taxon>
        <taxon>Brassica</taxon>
    </lineage>
</organism>
<dbReference type="PANTHER" id="PTHR10492">
    <property type="match status" value="1"/>
</dbReference>
<feature type="domain" description="Helitron helicase-like" evidence="1">
    <location>
        <begin position="400"/>
        <end position="563"/>
    </location>
</feature>
<proteinExistence type="predicted"/>
<feature type="domain" description="DNA helicase Pif1-like 2B" evidence="2">
    <location>
        <begin position="767"/>
        <end position="812"/>
    </location>
</feature>
<dbReference type="GO" id="GO:0043139">
    <property type="term" value="F:5'-3' DNA helicase activity"/>
    <property type="evidence" value="ECO:0007669"/>
    <property type="project" value="UniProtKB-EC"/>
</dbReference>
<dbReference type="InterPro" id="IPR027417">
    <property type="entry name" value="P-loop_NTPase"/>
</dbReference>
<evidence type="ECO:0000259" key="1">
    <source>
        <dbReference type="Pfam" id="PF14214"/>
    </source>
</evidence>
<dbReference type="OMA" id="ESNCIRY"/>
<dbReference type="Proteomes" id="UP000032141">
    <property type="component" value="Chromosome C4"/>
</dbReference>
<dbReference type="AlphaFoldDB" id="A0A0D3BUL1"/>
<dbReference type="HOGENOM" id="CLU_001324_12_1_1"/>
<keyword evidence="4" id="KW-1185">Reference proteome</keyword>
<dbReference type="EnsemblPlants" id="Bo4g077020.1">
    <property type="protein sequence ID" value="Bo4g077020.1"/>
    <property type="gene ID" value="Bo4g077020"/>
</dbReference>
<reference evidence="3" key="2">
    <citation type="submission" date="2015-03" db="UniProtKB">
        <authorList>
            <consortium name="EnsemblPlants"/>
        </authorList>
    </citation>
    <scope>IDENTIFICATION</scope>
</reference>
<protein>
    <submittedName>
        <fullName evidence="3">ATP-dependent DNA helicase</fullName>
    </submittedName>
</protein>
<dbReference type="PANTHER" id="PTHR10492:SF101">
    <property type="entry name" value="ATP-DEPENDENT DNA HELICASE"/>
    <property type="match status" value="1"/>
</dbReference>
<dbReference type="eggNOG" id="KOG0987">
    <property type="taxonomic scope" value="Eukaryota"/>
</dbReference>
<evidence type="ECO:0000259" key="2">
    <source>
        <dbReference type="Pfam" id="PF21530"/>
    </source>
</evidence>
<dbReference type="GO" id="GO:0000723">
    <property type="term" value="P:telomere maintenance"/>
    <property type="evidence" value="ECO:0007669"/>
    <property type="project" value="InterPro"/>
</dbReference>
<evidence type="ECO:0000313" key="4">
    <source>
        <dbReference type="Proteomes" id="UP000032141"/>
    </source>
</evidence>
<dbReference type="InterPro" id="IPR025476">
    <property type="entry name" value="Helitron_helicase-like"/>
</dbReference>
<dbReference type="Pfam" id="PF21530">
    <property type="entry name" value="Pif1_2B_dom"/>
    <property type="match status" value="1"/>
</dbReference>
<dbReference type="Pfam" id="PF14214">
    <property type="entry name" value="Helitron_like_N"/>
    <property type="match status" value="1"/>
</dbReference>
<dbReference type="SUPFAM" id="SSF52540">
    <property type="entry name" value="P-loop containing nucleoside triphosphate hydrolases"/>
    <property type="match status" value="1"/>
</dbReference>
<sequence length="896" mass="101861">MRRKRKDHTEINISEFSPLDRNVRKTSSKSATVHPLVPLTTVYKRLYDGVGKDASKNYIGSSVQETSYTPISTANRRKCSLGLDLMLNVLFNSPEPRSCLTTLSNAKKVNNSGVKNLNLGVAKKQIAKAQRNLGIVKKPRKNSQNVLKDITNISYALGNDKEAAPSAPQNGIYEDHLSGDDDIKMDDYNVDDQAYIDEGDPSYTCGYCNAIMWYGERLNKRKNSRNPTFTLCCGQGQVQLPLLKDPPTVLKRLMEGDDAQSKHFQRNMRPYNMVFSFTYLDGQEAKFGQMYIVDTATEAENRANCLSKGNKRFQGKKKDGLKKEIIEILIKMLNEVNPYVKQFRSARDRFNTNPEDAFHMRFLYPLLFPYGEDGFRLEIQNGVTEATKKHKKGTISMRQFFAFHLQERKNESHSLLHARRLFQQFLVDAYTTIESNCIRYLKCNQSTLRSNSYDSIKESERAGKLDMHDQGKEFVLPASFTGGPRYMKNMYLDAMTICKHFGFPDLFITFTCNPKWPEITRFMKKRKLNPGDRPKILSRIFKIKLESLMDDLTKKHILGKTVSCGRTAHSRFGIPLNPDKFSSCTMVHGSDQANLVREASMIIWDEAPMMSKYCFEALDRSMSDIVGKHRTKPFGGKVVVFGGDFRQADDLKEFSDWILKVGEGKIAEPNDGEAEIEIPEEFLITDADNPIEAISKAIYGDFASLQQNKEPKFFQERDILCPTNEDVNIINNYMLDMLDGEEKIYFSADSIDPSDTNSVNDEALGHDFLNTIKVSGLQNHILRLKVGCPVMVLRNINPTSGLMNGTRLQITQVMDFMVQDRIITREKVGQIVDNPRLSITPSGTRLPFKMRRRQLPLAVAFAITINKSQGQSLSEVGLFLPKLVFSHGQLYVAYLE</sequence>
<name>A0A0D3BUL1_BRAOL</name>
<reference evidence="3 4" key="1">
    <citation type="journal article" date="2014" name="Genome Biol.">
        <title>Transcriptome and methylome profiling reveals relics of genome dominance in the mesopolyploid Brassica oleracea.</title>
        <authorList>
            <person name="Parkin I.A."/>
            <person name="Koh C."/>
            <person name="Tang H."/>
            <person name="Robinson S.J."/>
            <person name="Kagale S."/>
            <person name="Clarke W.E."/>
            <person name="Town C.D."/>
            <person name="Nixon J."/>
            <person name="Krishnakumar V."/>
            <person name="Bidwell S.L."/>
            <person name="Denoeud F."/>
            <person name="Belcram H."/>
            <person name="Links M.G."/>
            <person name="Just J."/>
            <person name="Clarke C."/>
            <person name="Bender T."/>
            <person name="Huebert T."/>
            <person name="Mason A.S."/>
            <person name="Pires J.C."/>
            <person name="Barker G."/>
            <person name="Moore J."/>
            <person name="Walley P.G."/>
            <person name="Manoli S."/>
            <person name="Batley J."/>
            <person name="Edwards D."/>
            <person name="Nelson M.N."/>
            <person name="Wang X."/>
            <person name="Paterson A.H."/>
            <person name="King G."/>
            <person name="Bancroft I."/>
            <person name="Chalhoub B."/>
            <person name="Sharpe A.G."/>
        </authorList>
    </citation>
    <scope>NUCLEOTIDE SEQUENCE</scope>
    <source>
        <strain evidence="3 4">cv. TO1000</strain>
    </source>
</reference>
<dbReference type="GO" id="GO:0006310">
    <property type="term" value="P:DNA recombination"/>
    <property type="evidence" value="ECO:0007669"/>
    <property type="project" value="UniProtKB-KW"/>
</dbReference>
<dbReference type="GO" id="GO:0016887">
    <property type="term" value="F:ATP hydrolysis activity"/>
    <property type="evidence" value="ECO:0007669"/>
    <property type="project" value="RHEA"/>
</dbReference>
<evidence type="ECO:0000313" key="3">
    <source>
        <dbReference type="EnsemblPlants" id="Bo4g077020.1"/>
    </source>
</evidence>
<dbReference type="Gene3D" id="3.40.50.300">
    <property type="entry name" value="P-loop containing nucleotide triphosphate hydrolases"/>
    <property type="match status" value="1"/>
</dbReference>
<dbReference type="InterPro" id="IPR049163">
    <property type="entry name" value="Pif1-like_2B_dom"/>
</dbReference>